<keyword evidence="5" id="KW-0539">Nucleus</keyword>
<dbReference type="EMBL" id="JAUJYN010000009">
    <property type="protein sequence ID" value="KAK1263785.1"/>
    <property type="molecule type" value="Genomic_DNA"/>
</dbReference>
<evidence type="ECO:0000256" key="2">
    <source>
        <dbReference type="ARBA" id="ARBA00023015"/>
    </source>
</evidence>
<feature type="compositionally biased region" description="Acidic residues" evidence="6">
    <location>
        <begin position="43"/>
        <end position="54"/>
    </location>
</feature>
<feature type="compositionally biased region" description="Acidic residues" evidence="6">
    <location>
        <begin position="20"/>
        <end position="35"/>
    </location>
</feature>
<reference evidence="8" key="1">
    <citation type="journal article" date="2023" name="Nat. Commun.">
        <title>Diploid and tetraploid genomes of Acorus and the evolution of monocots.</title>
        <authorList>
            <person name="Ma L."/>
            <person name="Liu K.W."/>
            <person name="Li Z."/>
            <person name="Hsiao Y.Y."/>
            <person name="Qi Y."/>
            <person name="Fu T."/>
            <person name="Tang G.D."/>
            <person name="Zhang D."/>
            <person name="Sun W.H."/>
            <person name="Liu D.K."/>
            <person name="Li Y."/>
            <person name="Chen G.Z."/>
            <person name="Liu X.D."/>
            <person name="Liao X.Y."/>
            <person name="Jiang Y.T."/>
            <person name="Yu X."/>
            <person name="Hao Y."/>
            <person name="Huang J."/>
            <person name="Zhao X.W."/>
            <person name="Ke S."/>
            <person name="Chen Y.Y."/>
            <person name="Wu W.L."/>
            <person name="Hsu J.L."/>
            <person name="Lin Y.F."/>
            <person name="Huang M.D."/>
            <person name="Li C.Y."/>
            <person name="Huang L."/>
            <person name="Wang Z.W."/>
            <person name="Zhao X."/>
            <person name="Zhong W.Y."/>
            <person name="Peng D.H."/>
            <person name="Ahmad S."/>
            <person name="Lan S."/>
            <person name="Zhang J.S."/>
            <person name="Tsai W.C."/>
            <person name="Van de Peer Y."/>
            <person name="Liu Z.J."/>
        </authorList>
    </citation>
    <scope>NUCLEOTIDE SEQUENCE</scope>
    <source>
        <strain evidence="8">SCP</strain>
    </source>
</reference>
<dbReference type="PANTHER" id="PTHR31429:SF54">
    <property type="entry name" value="WRKY TRANSCRIPTION FACTOR 9-RELATED"/>
    <property type="match status" value="1"/>
</dbReference>
<accession>A0AAV9AIH4</accession>
<dbReference type="GO" id="GO:0005634">
    <property type="term" value="C:nucleus"/>
    <property type="evidence" value="ECO:0007669"/>
    <property type="project" value="UniProtKB-SubCell"/>
</dbReference>
<dbReference type="Proteomes" id="UP001179952">
    <property type="component" value="Unassembled WGS sequence"/>
</dbReference>
<evidence type="ECO:0000259" key="7">
    <source>
        <dbReference type="PROSITE" id="PS50811"/>
    </source>
</evidence>
<reference evidence="8" key="2">
    <citation type="submission" date="2023-06" db="EMBL/GenBank/DDBJ databases">
        <authorList>
            <person name="Ma L."/>
            <person name="Liu K.-W."/>
            <person name="Li Z."/>
            <person name="Hsiao Y.-Y."/>
            <person name="Qi Y."/>
            <person name="Fu T."/>
            <person name="Tang G."/>
            <person name="Zhang D."/>
            <person name="Sun W.-H."/>
            <person name="Liu D.-K."/>
            <person name="Li Y."/>
            <person name="Chen G.-Z."/>
            <person name="Liu X.-D."/>
            <person name="Liao X.-Y."/>
            <person name="Jiang Y.-T."/>
            <person name="Yu X."/>
            <person name="Hao Y."/>
            <person name="Huang J."/>
            <person name="Zhao X.-W."/>
            <person name="Ke S."/>
            <person name="Chen Y.-Y."/>
            <person name="Wu W.-L."/>
            <person name="Hsu J.-L."/>
            <person name="Lin Y.-F."/>
            <person name="Huang M.-D."/>
            <person name="Li C.-Y."/>
            <person name="Huang L."/>
            <person name="Wang Z.-W."/>
            <person name="Zhao X."/>
            <person name="Zhong W.-Y."/>
            <person name="Peng D.-H."/>
            <person name="Ahmad S."/>
            <person name="Lan S."/>
            <person name="Zhang J.-S."/>
            <person name="Tsai W.-C."/>
            <person name="Van De Peer Y."/>
            <person name="Liu Z.-J."/>
        </authorList>
    </citation>
    <scope>NUCLEOTIDE SEQUENCE</scope>
    <source>
        <strain evidence="8">SCP</strain>
        <tissue evidence="8">Leaves</tissue>
    </source>
</reference>
<evidence type="ECO:0000256" key="3">
    <source>
        <dbReference type="ARBA" id="ARBA00023125"/>
    </source>
</evidence>
<keyword evidence="3" id="KW-0238">DNA-binding</keyword>
<protein>
    <submittedName>
        <fullName evidence="8">WRKY transcription factor 9</fullName>
    </submittedName>
</protein>
<dbReference type="AlphaFoldDB" id="A0AAV9AIH4"/>
<dbReference type="InterPro" id="IPR036576">
    <property type="entry name" value="WRKY_dom_sf"/>
</dbReference>
<feature type="region of interest" description="Disordered" evidence="6">
    <location>
        <begin position="232"/>
        <end position="255"/>
    </location>
</feature>
<evidence type="ECO:0000256" key="6">
    <source>
        <dbReference type="SAM" id="MobiDB-lite"/>
    </source>
</evidence>
<evidence type="ECO:0000313" key="8">
    <source>
        <dbReference type="EMBL" id="KAK1263785.1"/>
    </source>
</evidence>
<keyword evidence="2" id="KW-0805">Transcription regulation</keyword>
<feature type="domain" description="WRKY" evidence="7">
    <location>
        <begin position="110"/>
        <end position="133"/>
    </location>
</feature>
<organism evidence="8 9">
    <name type="scientific">Acorus gramineus</name>
    <name type="common">Dwarf sweet flag</name>
    <dbReference type="NCBI Taxonomy" id="55184"/>
    <lineage>
        <taxon>Eukaryota</taxon>
        <taxon>Viridiplantae</taxon>
        <taxon>Streptophyta</taxon>
        <taxon>Embryophyta</taxon>
        <taxon>Tracheophyta</taxon>
        <taxon>Spermatophyta</taxon>
        <taxon>Magnoliopsida</taxon>
        <taxon>Liliopsida</taxon>
        <taxon>Acoraceae</taxon>
        <taxon>Acorus</taxon>
    </lineage>
</organism>
<gene>
    <name evidence="8" type="ORF">QJS04_geneDACA018624</name>
</gene>
<dbReference type="PANTHER" id="PTHR31429">
    <property type="entry name" value="WRKY TRANSCRIPTION FACTOR 36-RELATED"/>
    <property type="match status" value="1"/>
</dbReference>
<evidence type="ECO:0000256" key="1">
    <source>
        <dbReference type="ARBA" id="ARBA00004123"/>
    </source>
</evidence>
<sequence>MMRSFDLSLNINEEVHDGDGEKEEDKEDQDINEVDEVVKEEKDQEEGGVEEMEQSENSMSDELCSLHNEMIRIKEENKSLRRAIEHTMKEHYDLQNKFSEGQQKSQVLKVQRCVEDMSILITTYEGTHNHPLPVGATAMASTTSTDSSNYLFHHGASSRGAQTPFSYLSSPHLLDSSSPNEISFNYSTNANHSHVQALTLGGPPPRIALDPKFTVAITDAMDGQVVQKAELAAKKDDGKNGGSGSWVRESPPHLQ</sequence>
<comment type="caution">
    <text evidence="8">The sequence shown here is derived from an EMBL/GenBank/DDBJ whole genome shotgun (WGS) entry which is preliminary data.</text>
</comment>
<name>A0AAV9AIH4_ACOGR</name>
<comment type="subcellular location">
    <subcellularLocation>
        <location evidence="1">Nucleus</location>
    </subcellularLocation>
</comment>
<dbReference type="PROSITE" id="PS50811">
    <property type="entry name" value="WRKY"/>
    <property type="match status" value="1"/>
</dbReference>
<feature type="region of interest" description="Disordered" evidence="6">
    <location>
        <begin position="1"/>
        <end position="60"/>
    </location>
</feature>
<dbReference type="Gene3D" id="2.20.25.80">
    <property type="entry name" value="WRKY domain"/>
    <property type="match status" value="1"/>
</dbReference>
<evidence type="ECO:0000256" key="5">
    <source>
        <dbReference type="ARBA" id="ARBA00023242"/>
    </source>
</evidence>
<keyword evidence="4" id="KW-0804">Transcription</keyword>
<dbReference type="GO" id="GO:0043565">
    <property type="term" value="F:sequence-specific DNA binding"/>
    <property type="evidence" value="ECO:0007669"/>
    <property type="project" value="InterPro"/>
</dbReference>
<dbReference type="InterPro" id="IPR044810">
    <property type="entry name" value="WRKY_plant"/>
</dbReference>
<dbReference type="InterPro" id="IPR003657">
    <property type="entry name" value="WRKY_dom"/>
</dbReference>
<dbReference type="GO" id="GO:0003700">
    <property type="term" value="F:DNA-binding transcription factor activity"/>
    <property type="evidence" value="ECO:0007669"/>
    <property type="project" value="InterPro"/>
</dbReference>
<evidence type="ECO:0000313" key="9">
    <source>
        <dbReference type="Proteomes" id="UP001179952"/>
    </source>
</evidence>
<keyword evidence="9" id="KW-1185">Reference proteome</keyword>
<evidence type="ECO:0000256" key="4">
    <source>
        <dbReference type="ARBA" id="ARBA00023163"/>
    </source>
</evidence>
<proteinExistence type="predicted"/>